<keyword evidence="6" id="KW-0175">Coiled coil</keyword>
<gene>
    <name evidence="9" type="ORF">EVOR1521_LOCUS2590</name>
</gene>
<dbReference type="InterPro" id="IPR052094">
    <property type="entry name" value="Pre-mRNA-splicing_ERAD"/>
</dbReference>
<dbReference type="SMART" id="SM00271">
    <property type="entry name" value="DnaJ"/>
    <property type="match status" value="1"/>
</dbReference>
<comment type="subcellular location">
    <subcellularLocation>
        <location evidence="2">Cytoplasm</location>
    </subcellularLocation>
    <subcellularLocation>
        <location evidence="1">Nucleus</location>
    </subcellularLocation>
</comment>
<evidence type="ECO:0000256" key="3">
    <source>
        <dbReference type="ARBA" id="ARBA00022490"/>
    </source>
</evidence>
<dbReference type="GO" id="GO:0000390">
    <property type="term" value="P:spliceosomal complex disassembly"/>
    <property type="evidence" value="ECO:0007669"/>
    <property type="project" value="TreeGrafter"/>
</dbReference>
<dbReference type="EMBL" id="CAUJNA010000140">
    <property type="protein sequence ID" value="CAJ1372530.1"/>
    <property type="molecule type" value="Genomic_DNA"/>
</dbReference>
<evidence type="ECO:0000313" key="9">
    <source>
        <dbReference type="EMBL" id="CAJ1372530.1"/>
    </source>
</evidence>
<dbReference type="InterPro" id="IPR001623">
    <property type="entry name" value="DnaJ_domain"/>
</dbReference>
<dbReference type="Proteomes" id="UP001178507">
    <property type="component" value="Unassembled WGS sequence"/>
</dbReference>
<protein>
    <recommendedName>
        <fullName evidence="8">J domain-containing protein</fullName>
    </recommendedName>
</protein>
<evidence type="ECO:0000313" key="10">
    <source>
        <dbReference type="Proteomes" id="UP001178507"/>
    </source>
</evidence>
<reference evidence="9" key="1">
    <citation type="submission" date="2023-08" db="EMBL/GenBank/DDBJ databases">
        <authorList>
            <person name="Chen Y."/>
            <person name="Shah S."/>
            <person name="Dougan E. K."/>
            <person name="Thang M."/>
            <person name="Chan C."/>
        </authorList>
    </citation>
    <scope>NUCLEOTIDE SEQUENCE</scope>
</reference>
<evidence type="ECO:0000256" key="5">
    <source>
        <dbReference type="ARBA" id="ARBA00023242"/>
    </source>
</evidence>
<dbReference type="CDD" id="cd06257">
    <property type="entry name" value="DnaJ"/>
    <property type="match status" value="1"/>
</dbReference>
<keyword evidence="10" id="KW-1185">Reference proteome</keyword>
<evidence type="ECO:0000259" key="8">
    <source>
        <dbReference type="PROSITE" id="PS50076"/>
    </source>
</evidence>
<evidence type="ECO:0000256" key="1">
    <source>
        <dbReference type="ARBA" id="ARBA00004123"/>
    </source>
</evidence>
<evidence type="ECO:0000256" key="2">
    <source>
        <dbReference type="ARBA" id="ARBA00004496"/>
    </source>
</evidence>
<sequence>MPPLTDGDLYSTLGVSPCASDPEIRSAYKRRALATHPDKGGLAEDFLQVVSAFEILTDTARRRVYDQRHKPKPKHKRKESKADAKAQAKSDAQDPTSDARATHAAAAKPEAQVDFRGLLRKLLGAKKVDVKRVELSALHLQEFLGFLKSETEPGHCDAESGLEEDSEDMLALCDDVSEEAAHEKAVESSQKHAARTTLRGVNWRSPGYMASVGFRHLNVYSHLVHDLDAAIDMHISLVRLRQGVCDQLIAGIDHYQALRHGLDTMDAERRAAGLVKMRLRFNTYYRGKKTPRTQDLDEVVRQWANAEQQFAQAQLARKEKKRKLEQIRAELTQQKQTEREHQKKEKDRQVRQQHIEQLRRWVEEMFQQHLRSRFQVSELPEGLRLASFQGDADCVCAQLHLHGAKQLGPYRRSVKEASRDLLQLSALQQRGDEVALRELRRRDTEAMTAFFMETMK</sequence>
<dbReference type="SUPFAM" id="SSF46565">
    <property type="entry name" value="Chaperone J-domain"/>
    <property type="match status" value="1"/>
</dbReference>
<feature type="compositionally biased region" description="Basic residues" evidence="7">
    <location>
        <begin position="69"/>
        <end position="79"/>
    </location>
</feature>
<name>A0AA36HNP7_9DINO</name>
<dbReference type="PANTHER" id="PTHR44313:SF1">
    <property type="entry name" value="DNAJ HOMOLOG SUBFAMILY C MEMBER 17"/>
    <property type="match status" value="1"/>
</dbReference>
<keyword evidence="4" id="KW-0143">Chaperone</keyword>
<dbReference type="Pfam" id="PF00226">
    <property type="entry name" value="DnaJ"/>
    <property type="match status" value="1"/>
</dbReference>
<dbReference type="GO" id="GO:0005737">
    <property type="term" value="C:cytoplasm"/>
    <property type="evidence" value="ECO:0007669"/>
    <property type="project" value="UniProtKB-SubCell"/>
</dbReference>
<dbReference type="Gene3D" id="1.10.287.110">
    <property type="entry name" value="DnaJ domain"/>
    <property type="match status" value="1"/>
</dbReference>
<evidence type="ECO:0000256" key="7">
    <source>
        <dbReference type="SAM" id="MobiDB-lite"/>
    </source>
</evidence>
<dbReference type="PANTHER" id="PTHR44313">
    <property type="entry name" value="DNAJ HOMOLOG SUBFAMILY C MEMBER 17"/>
    <property type="match status" value="1"/>
</dbReference>
<organism evidence="9 10">
    <name type="scientific">Effrenium voratum</name>
    <dbReference type="NCBI Taxonomy" id="2562239"/>
    <lineage>
        <taxon>Eukaryota</taxon>
        <taxon>Sar</taxon>
        <taxon>Alveolata</taxon>
        <taxon>Dinophyceae</taxon>
        <taxon>Suessiales</taxon>
        <taxon>Symbiodiniaceae</taxon>
        <taxon>Effrenium</taxon>
    </lineage>
</organism>
<dbReference type="AlphaFoldDB" id="A0AA36HNP7"/>
<dbReference type="GO" id="GO:0005681">
    <property type="term" value="C:spliceosomal complex"/>
    <property type="evidence" value="ECO:0007669"/>
    <property type="project" value="TreeGrafter"/>
</dbReference>
<proteinExistence type="predicted"/>
<evidence type="ECO:0000256" key="6">
    <source>
        <dbReference type="SAM" id="Coils"/>
    </source>
</evidence>
<dbReference type="InterPro" id="IPR036869">
    <property type="entry name" value="J_dom_sf"/>
</dbReference>
<dbReference type="PRINTS" id="PR00625">
    <property type="entry name" value="JDOMAIN"/>
</dbReference>
<feature type="coiled-coil region" evidence="6">
    <location>
        <begin position="310"/>
        <end position="344"/>
    </location>
</feature>
<feature type="compositionally biased region" description="Basic and acidic residues" evidence="7">
    <location>
        <begin position="80"/>
        <end position="92"/>
    </location>
</feature>
<accession>A0AA36HNP7</accession>
<feature type="region of interest" description="Disordered" evidence="7">
    <location>
        <begin position="64"/>
        <end position="107"/>
    </location>
</feature>
<comment type="caution">
    <text evidence="9">The sequence shown here is derived from an EMBL/GenBank/DDBJ whole genome shotgun (WGS) entry which is preliminary data.</text>
</comment>
<evidence type="ECO:0000256" key="4">
    <source>
        <dbReference type="ARBA" id="ARBA00023186"/>
    </source>
</evidence>
<keyword evidence="3" id="KW-0963">Cytoplasm</keyword>
<dbReference type="PROSITE" id="PS50076">
    <property type="entry name" value="DNAJ_2"/>
    <property type="match status" value="1"/>
</dbReference>
<keyword evidence="5" id="KW-0539">Nucleus</keyword>
<feature type="region of interest" description="Disordered" evidence="7">
    <location>
        <begin position="1"/>
        <end position="21"/>
    </location>
</feature>
<feature type="domain" description="J" evidence="8">
    <location>
        <begin position="8"/>
        <end position="69"/>
    </location>
</feature>